<keyword evidence="2" id="KW-1185">Reference proteome</keyword>
<dbReference type="KEGG" id="cbv:U729_3224"/>
<sequence length="152" mass="17994">MHSRIFQIDTQKINEDSLIDIETAQEYFVDEVSDYVKDDDNIKESISELINMLEPHGIIYDKSEKSITFEKGFKKSYFKKSYDNFVKFYKSIDFEAFCVSLPMNRLVDIISKSNDYYVLYSSGEYDTLDTYIRDNVLDGEKHYIGSIFDYHK</sequence>
<accession>A0A0A7G050</accession>
<organism evidence="1 2">
    <name type="scientific">Clostridium baratii str. Sullivan</name>
    <dbReference type="NCBI Taxonomy" id="1415775"/>
    <lineage>
        <taxon>Bacteria</taxon>
        <taxon>Bacillati</taxon>
        <taxon>Bacillota</taxon>
        <taxon>Clostridia</taxon>
        <taxon>Eubacteriales</taxon>
        <taxon>Clostridiaceae</taxon>
        <taxon>Clostridium</taxon>
    </lineage>
</organism>
<keyword evidence="1" id="KW-0614">Plasmid</keyword>
<evidence type="ECO:0000313" key="1">
    <source>
        <dbReference type="EMBL" id="AIY85249.1"/>
    </source>
</evidence>
<geneLocation type="plasmid" evidence="1 2">
    <name>pCBJ</name>
</geneLocation>
<evidence type="ECO:0000313" key="2">
    <source>
        <dbReference type="Proteomes" id="UP000030635"/>
    </source>
</evidence>
<dbReference type="HOGENOM" id="CLU_1709844_0_0_9"/>
<dbReference type="EMBL" id="CP006906">
    <property type="protein sequence ID" value="AIY85249.1"/>
    <property type="molecule type" value="Genomic_DNA"/>
</dbReference>
<gene>
    <name evidence="1" type="ORF">U729_3224</name>
</gene>
<dbReference type="Proteomes" id="UP000030635">
    <property type="component" value="Plasmid pCBJ"/>
</dbReference>
<protein>
    <submittedName>
        <fullName evidence="1">Uncharacterized protein</fullName>
    </submittedName>
</protein>
<dbReference type="RefSeq" id="WP_040113769.1">
    <property type="nucleotide sequence ID" value="NZ_CP006906.1"/>
</dbReference>
<proteinExistence type="predicted"/>
<dbReference type="AlphaFoldDB" id="A0A0A7G050"/>
<name>A0A0A7G050_9CLOT</name>
<reference evidence="1 2" key="1">
    <citation type="journal article" date="2015" name="Infect. Genet. Evol.">
        <title>Genomic sequences of six botulinum neurotoxin-producing strains representing three clostridial species illustrate the mobility and diversity of botulinum neurotoxin genes.</title>
        <authorList>
            <person name="Smith T.J."/>
            <person name="Hill K.K."/>
            <person name="Xie G."/>
            <person name="Foley B.T."/>
            <person name="Williamson C.H."/>
            <person name="Foster J.T."/>
            <person name="Johnson S.L."/>
            <person name="Chertkov O."/>
            <person name="Teshima H."/>
            <person name="Gibbons H.S."/>
            <person name="Johnsky L.A."/>
            <person name="Karavis M.A."/>
            <person name="Smith L.A."/>
        </authorList>
    </citation>
    <scope>NUCLEOTIDE SEQUENCE [LARGE SCALE GENOMIC DNA]</scope>
    <source>
        <strain evidence="1">Sullivan</strain>
        <plasmid evidence="2">Plasmid pCBJ</plasmid>
    </source>
</reference>